<evidence type="ECO:0000259" key="2">
    <source>
        <dbReference type="PROSITE" id="PS50056"/>
    </source>
</evidence>
<keyword evidence="4" id="KW-1185">Reference proteome</keyword>
<gene>
    <name evidence="3" type="ORF">WJX74_004729</name>
</gene>
<accession>A0AAW1QKT5</accession>
<feature type="domain" description="Tyrosine specific protein phosphatases" evidence="2">
    <location>
        <begin position="157"/>
        <end position="221"/>
    </location>
</feature>
<dbReference type="PROSITE" id="PS00383">
    <property type="entry name" value="TYR_PHOSPHATASE_1"/>
    <property type="match status" value="1"/>
</dbReference>
<name>A0AAW1QKT5_9CHLO</name>
<proteinExistence type="predicted"/>
<evidence type="ECO:0000313" key="4">
    <source>
        <dbReference type="Proteomes" id="UP001438707"/>
    </source>
</evidence>
<dbReference type="InterPro" id="IPR029021">
    <property type="entry name" value="Prot-tyrosine_phosphatase-like"/>
</dbReference>
<dbReference type="AlphaFoldDB" id="A0AAW1QKT5"/>
<reference evidence="3 4" key="1">
    <citation type="journal article" date="2024" name="Nat. Commun.">
        <title>Phylogenomics reveals the evolutionary origins of lichenization in chlorophyte algae.</title>
        <authorList>
            <person name="Puginier C."/>
            <person name="Libourel C."/>
            <person name="Otte J."/>
            <person name="Skaloud P."/>
            <person name="Haon M."/>
            <person name="Grisel S."/>
            <person name="Petersen M."/>
            <person name="Berrin J.G."/>
            <person name="Delaux P.M."/>
            <person name="Dal Grande F."/>
            <person name="Keller J."/>
        </authorList>
    </citation>
    <scope>NUCLEOTIDE SEQUENCE [LARGE SCALE GENOMIC DNA]</scope>
    <source>
        <strain evidence="3 4">SAG 2145</strain>
    </source>
</reference>
<evidence type="ECO:0000256" key="1">
    <source>
        <dbReference type="SAM" id="MobiDB-lite"/>
    </source>
</evidence>
<dbReference type="CDD" id="cd14502">
    <property type="entry name" value="RNA_5'-triphosphatase"/>
    <property type="match status" value="1"/>
</dbReference>
<organism evidence="3 4">
    <name type="scientific">Apatococcus lobatus</name>
    <dbReference type="NCBI Taxonomy" id="904363"/>
    <lineage>
        <taxon>Eukaryota</taxon>
        <taxon>Viridiplantae</taxon>
        <taxon>Chlorophyta</taxon>
        <taxon>core chlorophytes</taxon>
        <taxon>Trebouxiophyceae</taxon>
        <taxon>Chlorellales</taxon>
        <taxon>Chlorellaceae</taxon>
        <taxon>Apatococcus</taxon>
    </lineage>
</organism>
<comment type="caution">
    <text evidence="3">The sequence shown here is derived from an EMBL/GenBank/DDBJ whole genome shotgun (WGS) entry which is preliminary data.</text>
</comment>
<dbReference type="GO" id="GO:0016787">
    <property type="term" value="F:hydrolase activity"/>
    <property type="evidence" value="ECO:0007669"/>
    <property type="project" value="UniProtKB-ARBA"/>
</dbReference>
<dbReference type="InterPro" id="IPR000340">
    <property type="entry name" value="Dual-sp_phosphatase_cat-dom"/>
</dbReference>
<dbReference type="PANTHER" id="PTHR10367:SF17">
    <property type="entry name" value="MRNA-CAPPING ENZYME"/>
    <property type="match status" value="1"/>
</dbReference>
<dbReference type="GO" id="GO:0004484">
    <property type="term" value="F:mRNA guanylyltransferase activity"/>
    <property type="evidence" value="ECO:0007669"/>
    <property type="project" value="TreeGrafter"/>
</dbReference>
<dbReference type="InterPro" id="IPR000387">
    <property type="entry name" value="Tyr_Pase_dom"/>
</dbReference>
<feature type="region of interest" description="Disordered" evidence="1">
    <location>
        <begin position="29"/>
        <end position="55"/>
    </location>
</feature>
<dbReference type="PANTHER" id="PTHR10367">
    <property type="entry name" value="MRNA-CAPPING ENZYME"/>
    <property type="match status" value="1"/>
</dbReference>
<dbReference type="PROSITE" id="PS50056">
    <property type="entry name" value="TYR_PHOSPHATASE_2"/>
    <property type="match status" value="1"/>
</dbReference>
<dbReference type="InterPro" id="IPR051029">
    <property type="entry name" value="mRNA_Capping_Enz/RNA_Phosphat"/>
</dbReference>
<dbReference type="EMBL" id="JALJOS010000034">
    <property type="protein sequence ID" value="KAK9822068.1"/>
    <property type="molecule type" value="Genomic_DNA"/>
</dbReference>
<feature type="region of interest" description="Disordered" evidence="1">
    <location>
        <begin position="1"/>
        <end position="20"/>
    </location>
</feature>
<dbReference type="InterPro" id="IPR016130">
    <property type="entry name" value="Tyr_Pase_AS"/>
</dbReference>
<feature type="region of interest" description="Disordered" evidence="1">
    <location>
        <begin position="234"/>
        <end position="333"/>
    </location>
</feature>
<dbReference type="GO" id="GO:0006370">
    <property type="term" value="P:7-methylguanosine mRNA capping"/>
    <property type="evidence" value="ECO:0007669"/>
    <property type="project" value="TreeGrafter"/>
</dbReference>
<evidence type="ECO:0000313" key="3">
    <source>
        <dbReference type="EMBL" id="KAK9822068.1"/>
    </source>
</evidence>
<protein>
    <recommendedName>
        <fullName evidence="2">Tyrosine specific protein phosphatases domain-containing protein</fullName>
    </recommendedName>
</protein>
<sequence>MSENGLDSKTAQLPQTSAGAAVPVSLLPDLSLPELKDTGGGPPGASGGQGPPSVLQKLQKWGDYPSYGEPVQPTLFIPMKTPLSTTIHWGWTLPTPPLHSLTVQQLLAEQAAKQHTVGLILDLSNHATLYTEDLPPGLEYEHIMLQSKVFPHPAAINEVVKAARSFWSRQPSQYIAIHCAYGFNRTGFVVCSYLIQACGLSVEAALAAFAAARPPGVKHEQFVAELHSRYPAASSRCSTGGDMATGQQSSSAAAARMEMAPGPYDHQSGHSGGPSGAGSRANEGSQSATEAHEPAAAEATRLPSVSGQAAPKQHSWHRAATSEPLPWPDKSACISTKHTEPVRNGFQQHHQPEQCSHCGGVQVPRTCRCQLHSTSAQSASAHDLLTRPPSQGVENDSLGLDQRAIMAQLAASRLKARSQKRLETLISAGSEDASE</sequence>
<dbReference type="Gene3D" id="3.90.190.10">
    <property type="entry name" value="Protein tyrosine phosphatase superfamily"/>
    <property type="match status" value="1"/>
</dbReference>
<dbReference type="Proteomes" id="UP001438707">
    <property type="component" value="Unassembled WGS sequence"/>
</dbReference>
<dbReference type="SUPFAM" id="SSF52799">
    <property type="entry name" value="(Phosphotyrosine protein) phosphatases II"/>
    <property type="match status" value="1"/>
</dbReference>
<feature type="compositionally biased region" description="Gly residues" evidence="1">
    <location>
        <begin position="38"/>
        <end position="50"/>
    </location>
</feature>
<dbReference type="Pfam" id="PF00782">
    <property type="entry name" value="DSPc"/>
    <property type="match status" value="1"/>
</dbReference>
<feature type="compositionally biased region" description="Polar residues" evidence="1">
    <location>
        <begin position="1"/>
        <end position="18"/>
    </location>
</feature>